<dbReference type="PROSITE" id="PS51257">
    <property type="entry name" value="PROKAR_LIPOPROTEIN"/>
    <property type="match status" value="1"/>
</dbReference>
<dbReference type="EMBL" id="RAYQ01000021">
    <property type="protein sequence ID" value="RKI89538.1"/>
    <property type="molecule type" value="Genomic_DNA"/>
</dbReference>
<comment type="caution">
    <text evidence="3">The sequence shown here is derived from an EMBL/GenBank/DDBJ whole genome shotgun (WGS) entry which is preliminary data.</text>
</comment>
<evidence type="ECO:0008006" key="5">
    <source>
        <dbReference type="Google" id="ProtNLM"/>
    </source>
</evidence>
<dbReference type="Proteomes" id="UP000280696">
    <property type="component" value="Unassembled WGS sequence"/>
</dbReference>
<evidence type="ECO:0000256" key="2">
    <source>
        <dbReference type="SAM" id="SignalP"/>
    </source>
</evidence>
<sequence length="200" mass="21674">MRKKMLKAAGILCLSVVLCMGMAGCSGKENGEPTSPDARMTNESDNNEDIETGGESGSSNEAEENQEDTDNADAENSGKITDNSEEGTFYDGANLCGRVVDFTDTGFTITPTTMVINEDGSMEGGTAAPGYESDETNINITYAEDVVFQIINFSMSLQAETSREDTDKSSIKIDTTVNIFGTCQDEKHWIADKVVIERWQ</sequence>
<dbReference type="RefSeq" id="WP_120471574.1">
    <property type="nucleotide sequence ID" value="NZ_RAYQ01000021.1"/>
</dbReference>
<name>A0A3A9AE45_9FIRM</name>
<accession>A0A3A9AE45</accession>
<reference evidence="3 4" key="1">
    <citation type="submission" date="2018-09" db="EMBL/GenBank/DDBJ databases">
        <title>Murine metabolic-syndrome-specific gut microbial biobank.</title>
        <authorList>
            <person name="Liu C."/>
        </authorList>
    </citation>
    <scope>NUCLEOTIDE SEQUENCE [LARGE SCALE GENOMIC DNA]</scope>
    <source>
        <strain evidence="3 4">0.1xD8-82</strain>
    </source>
</reference>
<feature type="chain" id="PRO_5017357562" description="Lipoprotein" evidence="2">
    <location>
        <begin position="24"/>
        <end position="200"/>
    </location>
</feature>
<organism evidence="3 4">
    <name type="scientific">Parablautia intestinalis</name>
    <dbReference type="NCBI Taxonomy" id="2320100"/>
    <lineage>
        <taxon>Bacteria</taxon>
        <taxon>Bacillati</taxon>
        <taxon>Bacillota</taxon>
        <taxon>Clostridia</taxon>
        <taxon>Lachnospirales</taxon>
        <taxon>Lachnospiraceae</taxon>
        <taxon>Parablautia</taxon>
    </lineage>
</organism>
<protein>
    <recommendedName>
        <fullName evidence="5">Lipoprotein</fullName>
    </recommendedName>
</protein>
<evidence type="ECO:0000313" key="3">
    <source>
        <dbReference type="EMBL" id="RKI89538.1"/>
    </source>
</evidence>
<proteinExistence type="predicted"/>
<gene>
    <name evidence="3" type="ORF">D7V94_17325</name>
</gene>
<feature type="compositionally biased region" description="Acidic residues" evidence="1">
    <location>
        <begin position="61"/>
        <end position="73"/>
    </location>
</feature>
<keyword evidence="2" id="KW-0732">Signal</keyword>
<keyword evidence="4" id="KW-1185">Reference proteome</keyword>
<dbReference type="OrthoDB" id="2033349at2"/>
<evidence type="ECO:0000313" key="4">
    <source>
        <dbReference type="Proteomes" id="UP000280696"/>
    </source>
</evidence>
<dbReference type="AlphaFoldDB" id="A0A3A9AE45"/>
<evidence type="ECO:0000256" key="1">
    <source>
        <dbReference type="SAM" id="MobiDB-lite"/>
    </source>
</evidence>
<feature type="region of interest" description="Disordered" evidence="1">
    <location>
        <begin position="29"/>
        <end position="85"/>
    </location>
</feature>
<feature type="signal peptide" evidence="2">
    <location>
        <begin position="1"/>
        <end position="23"/>
    </location>
</feature>